<comment type="caution">
    <text evidence="3">The sequence shown here is derived from an EMBL/GenBank/DDBJ whole genome shotgun (WGS) entry which is preliminary data.</text>
</comment>
<dbReference type="Pfam" id="PF13860">
    <property type="entry name" value="FlgD_ig"/>
    <property type="match status" value="1"/>
</dbReference>
<accession>A0ABT3ACQ9</accession>
<dbReference type="RefSeq" id="WP_263713691.1">
    <property type="nucleotide sequence ID" value="NZ_JAOWKX010000010.1"/>
</dbReference>
<name>A0ABT3ACQ9_9ALTE</name>
<evidence type="ECO:0000259" key="2">
    <source>
        <dbReference type="Pfam" id="PF13860"/>
    </source>
</evidence>
<feature type="signal peptide" evidence="1">
    <location>
        <begin position="1"/>
        <end position="26"/>
    </location>
</feature>
<feature type="domain" description="FlgD/Vpr Ig-like" evidence="2">
    <location>
        <begin position="52"/>
        <end position="123"/>
    </location>
</feature>
<keyword evidence="4" id="KW-1185">Reference proteome</keyword>
<organism evidence="3 4">
    <name type="scientific">Fluctibacter corallii</name>
    <dbReference type="NCBI Taxonomy" id="2984329"/>
    <lineage>
        <taxon>Bacteria</taxon>
        <taxon>Pseudomonadati</taxon>
        <taxon>Pseudomonadota</taxon>
        <taxon>Gammaproteobacteria</taxon>
        <taxon>Alteromonadales</taxon>
        <taxon>Alteromonadaceae</taxon>
        <taxon>Fluctibacter</taxon>
    </lineage>
</organism>
<protein>
    <recommendedName>
        <fullName evidence="2">FlgD/Vpr Ig-like domain-containing protein</fullName>
    </recommendedName>
</protein>
<evidence type="ECO:0000313" key="3">
    <source>
        <dbReference type="EMBL" id="MCV2886367.1"/>
    </source>
</evidence>
<reference evidence="3 4" key="1">
    <citation type="submission" date="2022-10" db="EMBL/GenBank/DDBJ databases">
        <title>Aestuariibacter sp. AA17 isolated from Montipora capitata coral fragment.</title>
        <authorList>
            <person name="Emsley S.A."/>
            <person name="Pfannmuller K.M."/>
            <person name="Loughran R.M."/>
            <person name="Shlafstein M."/>
            <person name="Papke E."/>
            <person name="Saw J.H."/>
            <person name="Ushijima B."/>
            <person name="Videau P."/>
        </authorList>
    </citation>
    <scope>NUCLEOTIDE SEQUENCE [LARGE SCALE GENOMIC DNA]</scope>
    <source>
        <strain evidence="3 4">AA17</strain>
    </source>
</reference>
<gene>
    <name evidence="3" type="ORF">OE749_16855</name>
</gene>
<dbReference type="InterPro" id="IPR025965">
    <property type="entry name" value="FlgD/Vpr_Ig-like"/>
</dbReference>
<sequence>MELNKWCRGIIALLVCVASGMSVSVAEETLVSDLTLSSVLLDTSTLNSVKSTAKASGATLTMTVKAPLSTLRVTFYSGDNDDIKTVTMKNVQPGIQSLNWNGRDNAGDVVPDEAYTAVITAISEDGVEQVIDSRNHSGGELLEQVNTRILNNSTVAYTLAQPARVMVRMGLQGGPLMNTILSWEPRMAGENRQAWNGYDKSNVMHLATHQDLRVLVMAYTLPEYTVITHGNPDLSYTAYRSKKGWPAEKIRPESMISQRNGKRISPYYFLPRSAAYEPEILFSIKSDVNKNNNGDVIADSPLLVSVNLNDEDKWLMQQSQYEISFFVDGKFVAEEETGYTPLTWQWDPRHLTPGRHLFTVNISGLWGHVGVYNMFVTVPNNQESTSESATKVVAGNGPKQER</sequence>
<feature type="chain" id="PRO_5046546997" description="FlgD/Vpr Ig-like domain-containing protein" evidence="1">
    <location>
        <begin position="27"/>
        <end position="402"/>
    </location>
</feature>
<evidence type="ECO:0000256" key="1">
    <source>
        <dbReference type="SAM" id="SignalP"/>
    </source>
</evidence>
<proteinExistence type="predicted"/>
<dbReference type="Gene3D" id="2.60.40.4070">
    <property type="match status" value="1"/>
</dbReference>
<dbReference type="EMBL" id="JAOWKX010000010">
    <property type="protein sequence ID" value="MCV2886367.1"/>
    <property type="molecule type" value="Genomic_DNA"/>
</dbReference>
<keyword evidence="1" id="KW-0732">Signal</keyword>
<evidence type="ECO:0000313" key="4">
    <source>
        <dbReference type="Proteomes" id="UP001652504"/>
    </source>
</evidence>
<dbReference type="Proteomes" id="UP001652504">
    <property type="component" value="Unassembled WGS sequence"/>
</dbReference>